<feature type="region of interest" description="Disordered" evidence="2">
    <location>
        <begin position="543"/>
        <end position="651"/>
    </location>
</feature>
<evidence type="ECO:0000256" key="1">
    <source>
        <dbReference type="PROSITE-ProRule" id="PRU00267"/>
    </source>
</evidence>
<comment type="caution">
    <text evidence="4">The sequence shown here is derived from an EMBL/GenBank/DDBJ whole genome shotgun (WGS) entry which is preliminary data.</text>
</comment>
<reference evidence="4" key="1">
    <citation type="submission" date="2019-06" db="EMBL/GenBank/DDBJ databases">
        <authorList>
            <person name="Zheng W."/>
        </authorList>
    </citation>
    <scope>NUCLEOTIDE SEQUENCE</scope>
    <source>
        <strain evidence="4">QDHG01</strain>
    </source>
</reference>
<evidence type="ECO:0000313" key="5">
    <source>
        <dbReference type="Proteomes" id="UP000785679"/>
    </source>
</evidence>
<sequence>MYIGGANTGGSPSGLIQAANQLSSQQINDQTQSEKQQYHKFCQIKYREIVTLYPQLLADSDQIAAMIAQEWQQQLRLQKGIIDDSQGAQRNGIHQNGIIGQASSNGSSIYDFSKRDNNSSLPKQMPLISNHRANVRKTNSPFIYFVQENRSKILMENPGKTTAEISTLMSSMWQSLTPEQKQRYQVQADIQKTASPQSNGATSLVQNPEEQKKGRRKYNKQPVSIAGVDSSLIQIIQSHALQINQLTQMVQQHTSLIQLICANQQQQLQNSSYLAGQNPEVKQGMDQIPFDFQYPSTSKLEKIQNAQLNKNALVTSTQSNQAADIPQDSKCPQVIVQSAPLKSPLEQMMMHFQSNSISSGDSGESIPLHPKRKISSLQAYCNQHHVSLQDAIVGNTAKSQKSSTFMESVASTNTHSITPDLKSTQEKLMNQIEEQKEAQEGDKFSDTVVGKFLQANANSKCETNHESNEHVPNDVDMAQDDEANEPKESSQISKDISQNYQDVEQNLELENKQSHRISNEVSPGNSHSSQKALDLVDNDIEEGEIVDDSQSKAKEARESIEKEQLELDSGSSELSDQEMQVEKEPDNICQESKEAHQETQKTESSTGNTKHLNQSQAENEHQMHEVMEIVAEQSPSSQSKQSSVVPSQMNIQTQRLPQLVNFQLSLKLC</sequence>
<dbReference type="CDD" id="cd00084">
    <property type="entry name" value="HMG-box_SF"/>
    <property type="match status" value="1"/>
</dbReference>
<feature type="compositionally biased region" description="Polar residues" evidence="2">
    <location>
        <begin position="185"/>
        <end position="208"/>
    </location>
</feature>
<keyword evidence="1" id="KW-0238">DNA-binding</keyword>
<keyword evidence="1" id="KW-0539">Nucleus</keyword>
<dbReference type="InterPro" id="IPR009071">
    <property type="entry name" value="HMG_box_dom"/>
</dbReference>
<feature type="DNA-binding region" description="HMG box" evidence="1">
    <location>
        <begin position="135"/>
        <end position="192"/>
    </location>
</feature>
<dbReference type="PROSITE" id="PS50118">
    <property type="entry name" value="HMG_BOX_2"/>
    <property type="match status" value="1"/>
</dbReference>
<name>A0A8J8NWD2_HALGN</name>
<feature type="compositionally biased region" description="Polar residues" evidence="2">
    <location>
        <begin position="602"/>
        <end position="617"/>
    </location>
</feature>
<feature type="region of interest" description="Disordered" evidence="2">
    <location>
        <begin position="460"/>
        <end position="494"/>
    </location>
</feature>
<organism evidence="4 5">
    <name type="scientific">Halteria grandinella</name>
    <dbReference type="NCBI Taxonomy" id="5974"/>
    <lineage>
        <taxon>Eukaryota</taxon>
        <taxon>Sar</taxon>
        <taxon>Alveolata</taxon>
        <taxon>Ciliophora</taxon>
        <taxon>Intramacronucleata</taxon>
        <taxon>Spirotrichea</taxon>
        <taxon>Stichotrichia</taxon>
        <taxon>Sporadotrichida</taxon>
        <taxon>Halteriidae</taxon>
        <taxon>Halteria</taxon>
    </lineage>
</organism>
<keyword evidence="5" id="KW-1185">Reference proteome</keyword>
<dbReference type="InterPro" id="IPR036910">
    <property type="entry name" value="HMG_box_dom_sf"/>
</dbReference>
<dbReference type="SUPFAM" id="SSF47095">
    <property type="entry name" value="HMG-box"/>
    <property type="match status" value="1"/>
</dbReference>
<feature type="compositionally biased region" description="Basic and acidic residues" evidence="2">
    <location>
        <begin position="618"/>
        <end position="627"/>
    </location>
</feature>
<evidence type="ECO:0000259" key="3">
    <source>
        <dbReference type="PROSITE" id="PS50118"/>
    </source>
</evidence>
<dbReference type="Proteomes" id="UP000785679">
    <property type="component" value="Unassembled WGS sequence"/>
</dbReference>
<dbReference type="GO" id="GO:0005634">
    <property type="term" value="C:nucleus"/>
    <property type="evidence" value="ECO:0007669"/>
    <property type="project" value="UniProtKB-UniRule"/>
</dbReference>
<dbReference type="OrthoDB" id="1919336at2759"/>
<dbReference type="EMBL" id="RRYP01006097">
    <property type="protein sequence ID" value="TNV81475.1"/>
    <property type="molecule type" value="Genomic_DNA"/>
</dbReference>
<feature type="compositionally biased region" description="Basic and acidic residues" evidence="2">
    <location>
        <begin position="580"/>
        <end position="601"/>
    </location>
</feature>
<dbReference type="Pfam" id="PF00505">
    <property type="entry name" value="HMG_box"/>
    <property type="match status" value="1"/>
</dbReference>
<accession>A0A8J8NWD2</accession>
<feature type="compositionally biased region" description="Low complexity" evidence="2">
    <location>
        <begin position="567"/>
        <end position="578"/>
    </location>
</feature>
<dbReference type="SMART" id="SM00398">
    <property type="entry name" value="HMG"/>
    <property type="match status" value="1"/>
</dbReference>
<feature type="region of interest" description="Disordered" evidence="2">
    <location>
        <begin position="185"/>
        <end position="221"/>
    </location>
</feature>
<feature type="compositionally biased region" description="Low complexity" evidence="2">
    <location>
        <begin position="633"/>
        <end position="648"/>
    </location>
</feature>
<feature type="compositionally biased region" description="Basic and acidic residues" evidence="2">
    <location>
        <begin position="462"/>
        <end position="473"/>
    </location>
</feature>
<feature type="domain" description="HMG box" evidence="3">
    <location>
        <begin position="135"/>
        <end position="192"/>
    </location>
</feature>
<dbReference type="Gene3D" id="1.10.30.10">
    <property type="entry name" value="High mobility group box domain"/>
    <property type="match status" value="1"/>
</dbReference>
<gene>
    <name evidence="4" type="ORF">FGO68_gene11130</name>
</gene>
<proteinExistence type="predicted"/>
<feature type="compositionally biased region" description="Basic and acidic residues" evidence="2">
    <location>
        <begin position="549"/>
        <end position="565"/>
    </location>
</feature>
<evidence type="ECO:0000313" key="4">
    <source>
        <dbReference type="EMBL" id="TNV81475.1"/>
    </source>
</evidence>
<dbReference type="GO" id="GO:0003677">
    <property type="term" value="F:DNA binding"/>
    <property type="evidence" value="ECO:0007669"/>
    <property type="project" value="UniProtKB-UniRule"/>
</dbReference>
<protein>
    <recommendedName>
        <fullName evidence="3">HMG box domain-containing protein</fullName>
    </recommendedName>
</protein>
<evidence type="ECO:0000256" key="2">
    <source>
        <dbReference type="SAM" id="MobiDB-lite"/>
    </source>
</evidence>
<dbReference type="AlphaFoldDB" id="A0A8J8NWD2"/>